<dbReference type="EMBL" id="JAHYXK010000004">
    <property type="protein sequence ID" value="MBW7466848.1"/>
    <property type="molecule type" value="Genomic_DNA"/>
</dbReference>
<dbReference type="PANTHER" id="PTHR44858">
    <property type="entry name" value="TETRATRICOPEPTIDE REPEAT PROTEIN 6"/>
    <property type="match status" value="1"/>
</dbReference>
<protein>
    <submittedName>
        <fullName evidence="5">Tetratricopeptide repeat protein</fullName>
    </submittedName>
</protein>
<feature type="signal peptide" evidence="4">
    <location>
        <begin position="1"/>
        <end position="21"/>
    </location>
</feature>
<dbReference type="Pfam" id="PF13432">
    <property type="entry name" value="TPR_16"/>
    <property type="match status" value="1"/>
</dbReference>
<dbReference type="PROSITE" id="PS50005">
    <property type="entry name" value="TPR"/>
    <property type="match status" value="7"/>
</dbReference>
<name>A0ABS7CSL7_9BACT</name>
<evidence type="ECO:0000256" key="4">
    <source>
        <dbReference type="SAM" id="SignalP"/>
    </source>
</evidence>
<feature type="repeat" description="TPR" evidence="3">
    <location>
        <begin position="223"/>
        <end position="256"/>
    </location>
</feature>
<organism evidence="5 6">
    <name type="scientific">Pontibacter aydingkolensis</name>
    <dbReference type="NCBI Taxonomy" id="1911536"/>
    <lineage>
        <taxon>Bacteria</taxon>
        <taxon>Pseudomonadati</taxon>
        <taxon>Bacteroidota</taxon>
        <taxon>Cytophagia</taxon>
        <taxon>Cytophagales</taxon>
        <taxon>Hymenobacteraceae</taxon>
        <taxon>Pontibacter</taxon>
    </lineage>
</organism>
<dbReference type="SMART" id="SM00028">
    <property type="entry name" value="TPR"/>
    <property type="match status" value="14"/>
</dbReference>
<gene>
    <name evidence="5" type="ORF">K0O23_07195</name>
</gene>
<evidence type="ECO:0000256" key="2">
    <source>
        <dbReference type="ARBA" id="ARBA00022803"/>
    </source>
</evidence>
<evidence type="ECO:0000256" key="1">
    <source>
        <dbReference type="ARBA" id="ARBA00022737"/>
    </source>
</evidence>
<keyword evidence="4" id="KW-0732">Signal</keyword>
<dbReference type="PROSITE" id="PS50293">
    <property type="entry name" value="TPR_REGION"/>
    <property type="match status" value="1"/>
</dbReference>
<dbReference type="InterPro" id="IPR050498">
    <property type="entry name" value="Ycf3"/>
</dbReference>
<dbReference type="Pfam" id="PF13181">
    <property type="entry name" value="TPR_8"/>
    <property type="match status" value="2"/>
</dbReference>
<dbReference type="SUPFAM" id="SSF48452">
    <property type="entry name" value="TPR-like"/>
    <property type="match status" value="3"/>
</dbReference>
<feature type="repeat" description="TPR" evidence="3">
    <location>
        <begin position="586"/>
        <end position="619"/>
    </location>
</feature>
<feature type="repeat" description="TPR" evidence="3">
    <location>
        <begin position="858"/>
        <end position="891"/>
    </location>
</feature>
<dbReference type="Pfam" id="PF13414">
    <property type="entry name" value="TPR_11"/>
    <property type="match status" value="2"/>
</dbReference>
<evidence type="ECO:0000313" key="6">
    <source>
        <dbReference type="Proteomes" id="UP000813018"/>
    </source>
</evidence>
<dbReference type="SUPFAM" id="SSF81901">
    <property type="entry name" value="HCP-like"/>
    <property type="match status" value="1"/>
</dbReference>
<evidence type="ECO:0000256" key="3">
    <source>
        <dbReference type="PROSITE-ProRule" id="PRU00339"/>
    </source>
</evidence>
<dbReference type="Pfam" id="PF13174">
    <property type="entry name" value="TPR_6"/>
    <property type="match status" value="1"/>
</dbReference>
<keyword evidence="1" id="KW-0677">Repeat</keyword>
<comment type="caution">
    <text evidence="5">The sequence shown here is derived from an EMBL/GenBank/DDBJ whole genome shotgun (WGS) entry which is preliminary data.</text>
</comment>
<sequence>MKKLLKYFMFILCYGFASTNAQDLTTRDAGQVIDKTDYLIKEYESFLNTLTNAGMRPSDIKLMIKNAYSLENNQRLFWDNKVIVEDDINPEKAEADSAADLPVDRYLEDLDLLYAKSREPSITFYNIDVSKIKKADYYYVKVYFDSSFHSKHKKSKKSYKPVRRVAEVRLENQDSKWMPYMVGLRYYVREDSINDAKNDVPIVAVEDVGSEVRTTIQSRNEEYQEYIRIGEKALGEENYEVAKTAFEKALALRPNSSHSLRKLQQINNINWYEYHYKKGVKAKQERNYEEAIAYFRKAKEEKLTDATIRSEMDQSIDEMSGIIRNRDLFISRFEAGKYDELIKEYSKHLKNSNQPNFTKAEIHLFLAKSYTAKGEYEDALKEYTEAIRKDPNFTQALRERAALYTLLSYSQKNINDKNRQLREAHADYSVLISNNPNIAEHYKLRSTTRIQLNELNDALSDLEQAIKLDPKNATRYYDKAIFLIDNKEDLVGAYSSLSTAIDLDSTYAQAYFKRGFIEHKHFTDVSKAAKDFSKALKYELSDFDKGTIKILSETHYKEGNQLYLTNDYKAAVSEYDNAITINPENAYAHFMRGEALFSQGIFIEAIGSYTNALSFTPDLNIAIFKRGVSYHRLGDFEQAIADFKQVTEKTLPANTLFFDNSIAMCKSYQGLLEYQSANTVAESTITQLKKFNESTSAKINTATVGFVSVKSFDQKNSLAELYNIAGRCKYEMKLTKDALKDLDKSLSFNKRYSAAYYNRGVVYYSIGDYKKAIKDFSSNLVHGTKKSKDYFVRAQSYQMLNKHSEAISDYQTAILVDTALVDAHYYRGISLAKLGTLEEALLYYNMYLDSDFIEEASANYYAERGTIKFKLRQYEEARKDFLKALEIDTVNTEALYGLGFLNVVENKLEDAIPSFQEAFKSKKISRDRVNNDFTSISSSVAKDKRIKELIKTIDKKTVDAVSYSVLMD</sequence>
<proteinExistence type="predicted"/>
<feature type="repeat" description="TPR" evidence="3">
    <location>
        <begin position="439"/>
        <end position="472"/>
    </location>
</feature>
<accession>A0ABS7CSL7</accession>
<feature type="repeat" description="TPR" evidence="3">
    <location>
        <begin position="360"/>
        <end position="393"/>
    </location>
</feature>
<evidence type="ECO:0000313" key="5">
    <source>
        <dbReference type="EMBL" id="MBW7466848.1"/>
    </source>
</evidence>
<dbReference type="Proteomes" id="UP000813018">
    <property type="component" value="Unassembled WGS sequence"/>
</dbReference>
<dbReference type="RefSeq" id="WP_219876724.1">
    <property type="nucleotide sequence ID" value="NZ_JAHYXK010000004.1"/>
</dbReference>
<dbReference type="InterPro" id="IPR019734">
    <property type="entry name" value="TPR_rpt"/>
</dbReference>
<feature type="repeat" description="TPR" evidence="3">
    <location>
        <begin position="552"/>
        <end position="585"/>
    </location>
</feature>
<reference evidence="5 6" key="1">
    <citation type="journal article" date="2016" name="Int. J. Syst. Evol. Microbiol.">
        <title>Pontibacter aydingkolensis sp. nov., isolated from soil of a salt lake.</title>
        <authorList>
            <person name="Osman G."/>
            <person name="Zhang T."/>
            <person name="Lou K."/>
            <person name="Gao Y."/>
            <person name="Chang W."/>
            <person name="Lin Q."/>
            <person name="Yang H.M."/>
            <person name="Huo X.D."/>
            <person name="Wang N."/>
        </authorList>
    </citation>
    <scope>NUCLEOTIDE SEQUENCE [LARGE SCALE GENOMIC DNA]</scope>
    <source>
        <strain evidence="5 6">KACC 19255</strain>
    </source>
</reference>
<keyword evidence="6" id="KW-1185">Reference proteome</keyword>
<feature type="chain" id="PRO_5047291603" evidence="4">
    <location>
        <begin position="22"/>
        <end position="968"/>
    </location>
</feature>
<dbReference type="InterPro" id="IPR011990">
    <property type="entry name" value="TPR-like_helical_dom_sf"/>
</dbReference>
<dbReference type="Gene3D" id="1.25.40.10">
    <property type="entry name" value="Tetratricopeptide repeat domain"/>
    <property type="match status" value="7"/>
</dbReference>
<dbReference type="PANTHER" id="PTHR44858:SF1">
    <property type="entry name" value="UDP-N-ACETYLGLUCOSAMINE--PEPTIDE N-ACETYLGLUCOSAMINYLTRANSFERASE SPINDLY-RELATED"/>
    <property type="match status" value="1"/>
</dbReference>
<keyword evidence="2 3" id="KW-0802">TPR repeat</keyword>
<feature type="repeat" description="TPR" evidence="3">
    <location>
        <begin position="753"/>
        <end position="786"/>
    </location>
</feature>